<evidence type="ECO:0000256" key="8">
    <source>
        <dbReference type="ARBA" id="ARBA00023136"/>
    </source>
</evidence>
<dbReference type="HAMAP" id="MF_00275">
    <property type="entry name" value="KdpA"/>
    <property type="match status" value="1"/>
</dbReference>
<keyword evidence="2 9" id="KW-1003">Cell membrane</keyword>
<gene>
    <name evidence="9" type="primary">kdpA</name>
    <name evidence="10" type="ORF">FHX74_001314</name>
</gene>
<reference evidence="10 11" key="1">
    <citation type="submission" date="2020-07" db="EMBL/GenBank/DDBJ databases">
        <title>Sequencing the genomes of 1000 actinobacteria strains.</title>
        <authorList>
            <person name="Klenk H.-P."/>
        </authorList>
    </citation>
    <scope>NUCLEOTIDE SEQUENCE [LARGE SCALE GENOMIC DNA]</scope>
    <source>
        <strain evidence="10 11">DSM 100723</strain>
    </source>
</reference>
<dbReference type="Pfam" id="PF03814">
    <property type="entry name" value="KdpA"/>
    <property type="match status" value="1"/>
</dbReference>
<comment type="function">
    <text evidence="9">Part of the high-affinity ATP-driven potassium transport (or Kdp) system, which catalyzes the hydrolysis of ATP coupled with the electrogenic transport of potassium into the cytoplasm. This subunit binds the extracellular potassium ions and delivers the ions to the membrane domain of KdpB through an intramembrane tunnel.</text>
</comment>
<keyword evidence="6 9" id="KW-1133">Transmembrane helix</keyword>
<dbReference type="InterPro" id="IPR004623">
    <property type="entry name" value="KdpA"/>
</dbReference>
<comment type="caution">
    <text evidence="10">The sequence shown here is derived from an EMBL/GenBank/DDBJ whole genome shotgun (WGS) entry which is preliminary data.</text>
</comment>
<dbReference type="NCBIfam" id="TIGR00680">
    <property type="entry name" value="kdpA"/>
    <property type="match status" value="1"/>
</dbReference>
<dbReference type="GO" id="GO:0005886">
    <property type="term" value="C:plasma membrane"/>
    <property type="evidence" value="ECO:0007669"/>
    <property type="project" value="UniProtKB-SubCell"/>
</dbReference>
<feature type="transmembrane region" description="Helical" evidence="9">
    <location>
        <begin position="476"/>
        <end position="501"/>
    </location>
</feature>
<keyword evidence="1 9" id="KW-0813">Transport</keyword>
<dbReference type="EMBL" id="JACGWT010000002">
    <property type="protein sequence ID" value="MBA8793709.1"/>
    <property type="molecule type" value="Genomic_DNA"/>
</dbReference>
<dbReference type="Proteomes" id="UP000523079">
    <property type="component" value="Unassembled WGS sequence"/>
</dbReference>
<keyword evidence="11" id="KW-1185">Reference proteome</keyword>
<evidence type="ECO:0000256" key="2">
    <source>
        <dbReference type="ARBA" id="ARBA00022475"/>
    </source>
</evidence>
<feature type="transmembrane region" description="Helical" evidence="9">
    <location>
        <begin position="176"/>
        <end position="194"/>
    </location>
</feature>
<dbReference type="PANTHER" id="PTHR30607">
    <property type="entry name" value="POTASSIUM-TRANSPORTING ATPASE A CHAIN"/>
    <property type="match status" value="1"/>
</dbReference>
<proteinExistence type="inferred from homology"/>
<feature type="transmembrane region" description="Helical" evidence="9">
    <location>
        <begin position="281"/>
        <end position="300"/>
    </location>
</feature>
<feature type="transmembrane region" description="Helical" evidence="9">
    <location>
        <begin position="62"/>
        <end position="83"/>
    </location>
</feature>
<keyword evidence="4 9" id="KW-0812">Transmembrane</keyword>
<feature type="transmembrane region" description="Helical" evidence="9">
    <location>
        <begin position="522"/>
        <end position="544"/>
    </location>
</feature>
<keyword evidence="7 9" id="KW-0406">Ion transport</keyword>
<evidence type="ECO:0000256" key="3">
    <source>
        <dbReference type="ARBA" id="ARBA00022538"/>
    </source>
</evidence>
<evidence type="ECO:0000313" key="11">
    <source>
        <dbReference type="Proteomes" id="UP000523079"/>
    </source>
</evidence>
<dbReference type="PANTHER" id="PTHR30607:SF2">
    <property type="entry name" value="POTASSIUM-TRANSPORTING ATPASE POTASSIUM-BINDING SUBUNIT"/>
    <property type="match status" value="1"/>
</dbReference>
<dbReference type="AlphaFoldDB" id="A0A7W3P589"/>
<dbReference type="GO" id="GO:0030955">
    <property type="term" value="F:potassium ion binding"/>
    <property type="evidence" value="ECO:0007669"/>
    <property type="project" value="UniProtKB-UniRule"/>
</dbReference>
<sequence length="553" mass="56589">MSDTVSGLLTIGLLVVMIAVCYVPLGDYMARVLTPTKHLRVERAAYRVLGVDPDGTQHARSYALAVLGFSVVSVIGLFAILVGQKHLPFSEGMSGMGWAMALNTAVSFVTNTNWQSYSGEQALGYTAQMAGLTVQNFASAAVGLAVAAALVRAFTADRNGELGNFWVDLIRICVRLLLPLSLVAAVVLVATGVIQNFAPTAVAHAITGGTQQIPGGPVASQEAIKELGTNGGGFFNANSAHPFENPNPLSNIIEILLLMVIPVCLTRTVGTMLGDRKQGRALLAAVTVLWGVALAIATWAEVGAHGAAAQAAGGAMEGKETRFGIWSTILFAVSTTGTSTGAVNGMHDSLTPAAGAITLINMLLGEVSPGGVGSGLYGLLIVAILAVFVAGLMVGRTPELLGKRIGSREMTYVALYVLTTPALVLIGTGVAIGLPSTGNALGNPGAHGLSEVLYAYASASNNNGSAFGGITVTSTFFQLTLAAAMFLGRFLPIVLVLALAGSVAEAGRVPRTAGTLPTHTPLFIGLVVGVVLLVTGLTFFPGLALGPIAEALS</sequence>
<feature type="transmembrane region" description="Helical" evidence="9">
    <location>
        <begin position="415"/>
        <end position="434"/>
    </location>
</feature>
<dbReference type="GO" id="GO:0008556">
    <property type="term" value="F:P-type potassium transmembrane transporter activity"/>
    <property type="evidence" value="ECO:0007669"/>
    <property type="project" value="InterPro"/>
</dbReference>
<comment type="subunit">
    <text evidence="9">The system is composed of three essential subunits: KdpA, KdpB and KdpC.</text>
</comment>
<name>A0A7W3P589_9ACTN</name>
<feature type="transmembrane region" description="Helical" evidence="9">
    <location>
        <begin position="7"/>
        <end position="25"/>
    </location>
</feature>
<organism evidence="10 11">
    <name type="scientific">Microlunatus kandeliicorticis</name>
    <dbReference type="NCBI Taxonomy" id="1759536"/>
    <lineage>
        <taxon>Bacteria</taxon>
        <taxon>Bacillati</taxon>
        <taxon>Actinomycetota</taxon>
        <taxon>Actinomycetes</taxon>
        <taxon>Propionibacteriales</taxon>
        <taxon>Propionibacteriaceae</taxon>
        <taxon>Microlunatus</taxon>
    </lineage>
</organism>
<evidence type="ECO:0000256" key="1">
    <source>
        <dbReference type="ARBA" id="ARBA00022448"/>
    </source>
</evidence>
<evidence type="ECO:0000313" key="10">
    <source>
        <dbReference type="EMBL" id="MBA8793709.1"/>
    </source>
</evidence>
<dbReference type="RefSeq" id="WP_182559289.1">
    <property type="nucleotide sequence ID" value="NZ_JACGWT010000002.1"/>
</dbReference>
<comment type="similarity">
    <text evidence="9">Belongs to the KdpA family.</text>
</comment>
<comment type="subcellular location">
    <subcellularLocation>
        <location evidence="9">Cell membrane</location>
        <topology evidence="9">Multi-pass membrane protein</topology>
    </subcellularLocation>
</comment>
<dbReference type="PIRSF" id="PIRSF001294">
    <property type="entry name" value="K_ATPaseA"/>
    <property type="match status" value="1"/>
</dbReference>
<evidence type="ECO:0000256" key="7">
    <source>
        <dbReference type="ARBA" id="ARBA00023065"/>
    </source>
</evidence>
<feature type="transmembrane region" description="Helical" evidence="9">
    <location>
        <begin position="134"/>
        <end position="155"/>
    </location>
</feature>
<keyword evidence="5 9" id="KW-0630">Potassium</keyword>
<keyword evidence="3 9" id="KW-0633">Potassium transport</keyword>
<evidence type="ECO:0000256" key="5">
    <source>
        <dbReference type="ARBA" id="ARBA00022958"/>
    </source>
</evidence>
<keyword evidence="8 9" id="KW-0472">Membrane</keyword>
<evidence type="ECO:0000256" key="9">
    <source>
        <dbReference type="HAMAP-Rule" id="MF_00275"/>
    </source>
</evidence>
<protein>
    <recommendedName>
        <fullName evidence="9">Potassium-transporting ATPase potassium-binding subunit</fullName>
    </recommendedName>
    <alternativeName>
        <fullName evidence="9">ATP phosphohydrolase [potassium-transporting] A chain</fullName>
    </alternativeName>
    <alternativeName>
        <fullName evidence="9">Potassium-binding and translocating subunit A</fullName>
    </alternativeName>
    <alternativeName>
        <fullName evidence="9">Potassium-translocating ATPase A chain</fullName>
    </alternativeName>
</protein>
<evidence type="ECO:0000256" key="4">
    <source>
        <dbReference type="ARBA" id="ARBA00022692"/>
    </source>
</evidence>
<feature type="transmembrane region" description="Helical" evidence="9">
    <location>
        <begin position="249"/>
        <end position="269"/>
    </location>
</feature>
<evidence type="ECO:0000256" key="6">
    <source>
        <dbReference type="ARBA" id="ARBA00022989"/>
    </source>
</evidence>
<feature type="transmembrane region" description="Helical" evidence="9">
    <location>
        <begin position="376"/>
        <end position="394"/>
    </location>
</feature>
<accession>A0A7W3P589</accession>